<reference evidence="2" key="1">
    <citation type="submission" date="2022-03" db="EMBL/GenBank/DDBJ databases">
        <title>Genome Identification and Characterization of new species Bdellovibrio reynosense LBG001 sp. nov. from a Mexico soil sample.</title>
        <authorList>
            <person name="Camilli A."/>
            <person name="Ajao Y."/>
            <person name="Guo X."/>
        </authorList>
    </citation>
    <scope>NUCLEOTIDE SEQUENCE</scope>
    <source>
        <strain evidence="2">LBG001</strain>
    </source>
</reference>
<organism evidence="2 3">
    <name type="scientific">Bdellovibrio reynosensis</name>
    <dbReference type="NCBI Taxonomy" id="2835041"/>
    <lineage>
        <taxon>Bacteria</taxon>
        <taxon>Pseudomonadati</taxon>
        <taxon>Bdellovibrionota</taxon>
        <taxon>Bdellovibrionia</taxon>
        <taxon>Bdellovibrionales</taxon>
        <taxon>Pseudobdellovibrionaceae</taxon>
        <taxon>Bdellovibrio</taxon>
    </lineage>
</organism>
<dbReference type="RefSeq" id="WP_243536165.1">
    <property type="nucleotide sequence ID" value="NZ_CP093442.1"/>
</dbReference>
<proteinExistence type="predicted"/>
<dbReference type="Proteomes" id="UP000830116">
    <property type="component" value="Chromosome"/>
</dbReference>
<protein>
    <submittedName>
        <fullName evidence="2">Uncharacterized protein</fullName>
    </submittedName>
</protein>
<evidence type="ECO:0000256" key="1">
    <source>
        <dbReference type="SAM" id="SignalP"/>
    </source>
</evidence>
<gene>
    <name evidence="2" type="ORF">MNR06_11505</name>
</gene>
<evidence type="ECO:0000313" key="3">
    <source>
        <dbReference type="Proteomes" id="UP000830116"/>
    </source>
</evidence>
<name>A0ABY4CDQ4_9BACT</name>
<dbReference type="EMBL" id="CP093442">
    <property type="protein sequence ID" value="UOF00325.1"/>
    <property type="molecule type" value="Genomic_DNA"/>
</dbReference>
<feature type="chain" id="PRO_5047508408" evidence="1">
    <location>
        <begin position="20"/>
        <end position="166"/>
    </location>
</feature>
<keyword evidence="1" id="KW-0732">Signal</keyword>
<evidence type="ECO:0000313" key="2">
    <source>
        <dbReference type="EMBL" id="UOF00325.1"/>
    </source>
</evidence>
<accession>A0ABY4CDQ4</accession>
<feature type="signal peptide" evidence="1">
    <location>
        <begin position="1"/>
        <end position="19"/>
    </location>
</feature>
<keyword evidence="3" id="KW-1185">Reference proteome</keyword>
<sequence length="166" mass="19483">MIKKILALFLLFFSLNAFADLKPIPNTGTLKALETECKFVEERYPDFACIRFEVFQSSSRNLQSDLEEIIEYNEFNLKPTSWEIMREHLLGAMENQINRHADFGDLEPLLRVRDKNYWELLQLKKYFGDIQVDPHTYWYPSVDATSFVTVNASTNQIIIITHGERN</sequence>